<dbReference type="CDD" id="cd14014">
    <property type="entry name" value="STKc_PknB_like"/>
    <property type="match status" value="1"/>
</dbReference>
<feature type="domain" description="Protein kinase" evidence="6">
    <location>
        <begin position="15"/>
        <end position="263"/>
    </location>
</feature>
<feature type="region of interest" description="Disordered" evidence="5">
    <location>
        <begin position="264"/>
        <end position="333"/>
    </location>
</feature>
<dbReference type="InterPro" id="IPR011009">
    <property type="entry name" value="Kinase-like_dom_sf"/>
</dbReference>
<gene>
    <name evidence="7" type="ORF">OUY22_10045</name>
</gene>
<evidence type="ECO:0000256" key="5">
    <source>
        <dbReference type="SAM" id="MobiDB-lite"/>
    </source>
</evidence>
<evidence type="ECO:0000256" key="1">
    <source>
        <dbReference type="ARBA" id="ARBA00022679"/>
    </source>
</evidence>
<dbReference type="Gene3D" id="2.60.120.560">
    <property type="entry name" value="Exo-inulinase, domain 1"/>
    <property type="match status" value="1"/>
</dbReference>
<evidence type="ECO:0000256" key="4">
    <source>
        <dbReference type="ARBA" id="ARBA00022840"/>
    </source>
</evidence>
<accession>A0ABT4S9B6</accession>
<dbReference type="InterPro" id="IPR013320">
    <property type="entry name" value="ConA-like_dom_sf"/>
</dbReference>
<evidence type="ECO:0000256" key="2">
    <source>
        <dbReference type="ARBA" id="ARBA00022741"/>
    </source>
</evidence>
<evidence type="ECO:0000259" key="6">
    <source>
        <dbReference type="PROSITE" id="PS50011"/>
    </source>
</evidence>
<dbReference type="PROSITE" id="PS50011">
    <property type="entry name" value="PROTEIN_KINASE_DOM"/>
    <property type="match status" value="1"/>
</dbReference>
<keyword evidence="3 7" id="KW-0418">Kinase</keyword>
<reference evidence="7" key="1">
    <citation type="submission" date="2022-11" db="EMBL/GenBank/DDBJ databases">
        <title>Nonomuraea corallina sp. nov., a new species of the genus Nonomuraea isolated from sea side sediment in Thai sea.</title>
        <authorList>
            <person name="Ngamcharungchit C."/>
            <person name="Matsumoto A."/>
            <person name="Suriyachadkun C."/>
            <person name="Panbangred W."/>
            <person name="Inahashi Y."/>
            <person name="Intra B."/>
        </authorList>
    </citation>
    <scope>NUCLEOTIDE SEQUENCE</scope>
    <source>
        <strain evidence="7">MCN248</strain>
    </source>
</reference>
<feature type="compositionally biased region" description="Basic and acidic residues" evidence="5">
    <location>
        <begin position="283"/>
        <end position="295"/>
    </location>
</feature>
<keyword evidence="8" id="KW-1185">Reference proteome</keyword>
<dbReference type="Proteomes" id="UP001144036">
    <property type="component" value="Unassembled WGS sequence"/>
</dbReference>
<dbReference type="Gene3D" id="1.10.510.10">
    <property type="entry name" value="Transferase(Phosphotransferase) domain 1"/>
    <property type="match status" value="1"/>
</dbReference>
<dbReference type="Gene3D" id="3.30.200.20">
    <property type="entry name" value="Phosphorylase Kinase, domain 1"/>
    <property type="match status" value="1"/>
</dbReference>
<dbReference type="EMBL" id="JAPNNL010000027">
    <property type="protein sequence ID" value="MDA0633759.1"/>
    <property type="molecule type" value="Genomic_DNA"/>
</dbReference>
<dbReference type="PANTHER" id="PTHR43289">
    <property type="entry name" value="MITOGEN-ACTIVATED PROTEIN KINASE KINASE KINASE 20-RELATED"/>
    <property type="match status" value="1"/>
</dbReference>
<dbReference type="RefSeq" id="WP_270154561.1">
    <property type="nucleotide sequence ID" value="NZ_JAPNNL010000027.1"/>
</dbReference>
<evidence type="ECO:0000256" key="3">
    <source>
        <dbReference type="ARBA" id="ARBA00022777"/>
    </source>
</evidence>
<evidence type="ECO:0000313" key="8">
    <source>
        <dbReference type="Proteomes" id="UP001144036"/>
    </source>
</evidence>
<organism evidence="7 8">
    <name type="scientific">Nonomuraea corallina</name>
    <dbReference type="NCBI Taxonomy" id="2989783"/>
    <lineage>
        <taxon>Bacteria</taxon>
        <taxon>Bacillati</taxon>
        <taxon>Actinomycetota</taxon>
        <taxon>Actinomycetes</taxon>
        <taxon>Streptosporangiales</taxon>
        <taxon>Streptosporangiaceae</taxon>
        <taxon>Nonomuraea</taxon>
    </lineage>
</organism>
<keyword evidence="1" id="KW-0808">Transferase</keyword>
<proteinExistence type="predicted"/>
<sequence length="615" mass="65089">MQPLRQGDPTALGPYVLLGFLGEGGQGAVFAGRAPDGTAIAAKVLHARFAGDTAAVQRFRREVELARRVAQFCTARVLDVGFAGGVPYIVSELVEGVSLQQAVRTRGPLTGDDLIRLAVATMTALISIHRAGIVHRDFKPSNVLLAADGPRVIDFGIARALDASSVTASSVVGSPGYMSPEQIRAEQIRPASDLFSWAGTMVYAATGSPAFGLDSIPAVMHRVLNLEPDLRAIGEPLRDVLTACFQKDPALRPDAQTAWHALMDGSPAAGPVTPSRDSVPGDNSRRDNGPAEAPRDSVPSEPKRDNGPGEPGVSRRETTPGAPGRDHAARRTSKWGRPVAVAAGVAVTVSAVYILWPAPLPGRPAVADLAATTTLGPQASAPPATASPAPATPAGTTPPASARKATSSTSPTSSSATTPTPTPTTTPTPKTTPTRRPAASGRWDMKGDVSEWDITGPRSAKLTRYPEGPGGPGWGFLMWTKRPMSTSFTLSVRARLLELGRRDKTPKYGLLFSNTEPGNDIGYYVEPLTAGGMLTVLVMEKGAFSWERIPWPLGFDPDDFHTLKVTRKGSTYTFYVDGRRVSQREVPGVDPEGVGRVGLAGFDVLAEFQDFRMRN</sequence>
<evidence type="ECO:0000313" key="7">
    <source>
        <dbReference type="EMBL" id="MDA0633759.1"/>
    </source>
</evidence>
<dbReference type="SUPFAM" id="SSF56112">
    <property type="entry name" value="Protein kinase-like (PK-like)"/>
    <property type="match status" value="1"/>
</dbReference>
<keyword evidence="2" id="KW-0547">Nucleotide-binding</keyword>
<dbReference type="PANTHER" id="PTHR43289:SF34">
    <property type="entry name" value="SERINE_THREONINE-PROTEIN KINASE YBDM-RELATED"/>
    <property type="match status" value="1"/>
</dbReference>
<keyword evidence="4" id="KW-0067">ATP-binding</keyword>
<dbReference type="InterPro" id="IPR000719">
    <property type="entry name" value="Prot_kinase_dom"/>
</dbReference>
<feature type="compositionally biased region" description="Low complexity" evidence="5">
    <location>
        <begin position="427"/>
        <end position="440"/>
    </location>
</feature>
<feature type="region of interest" description="Disordered" evidence="5">
    <location>
        <begin position="377"/>
        <end position="452"/>
    </location>
</feature>
<feature type="compositionally biased region" description="Low complexity" evidence="5">
    <location>
        <begin position="379"/>
        <end position="419"/>
    </location>
</feature>
<name>A0ABT4S9B6_9ACTN</name>
<protein>
    <submittedName>
        <fullName evidence="7">Serine/threonine-protein kinase</fullName>
    </submittedName>
</protein>
<dbReference type="GO" id="GO:0016301">
    <property type="term" value="F:kinase activity"/>
    <property type="evidence" value="ECO:0007669"/>
    <property type="project" value="UniProtKB-KW"/>
</dbReference>
<dbReference type="SUPFAM" id="SSF49899">
    <property type="entry name" value="Concanavalin A-like lectins/glucanases"/>
    <property type="match status" value="1"/>
</dbReference>
<comment type="caution">
    <text evidence="7">The sequence shown here is derived from an EMBL/GenBank/DDBJ whole genome shotgun (WGS) entry which is preliminary data.</text>
</comment>
<dbReference type="InterPro" id="IPR008271">
    <property type="entry name" value="Ser/Thr_kinase_AS"/>
</dbReference>
<dbReference type="PROSITE" id="PS00108">
    <property type="entry name" value="PROTEIN_KINASE_ST"/>
    <property type="match status" value="1"/>
</dbReference>
<feature type="compositionally biased region" description="Basic and acidic residues" evidence="5">
    <location>
        <begin position="301"/>
        <end position="329"/>
    </location>
</feature>
<dbReference type="Pfam" id="PF00069">
    <property type="entry name" value="Pkinase"/>
    <property type="match status" value="1"/>
</dbReference>